<gene>
    <name evidence="1" type="primary">137</name>
    <name evidence="1" type="ORF">THIBAULT_137</name>
</gene>
<reference evidence="1 2" key="1">
    <citation type="journal article" date="2012" name="J. Virol.">
        <title>Complete Genome Sequences of 138 Mycobacteriophages.</title>
        <authorList>
            <consortium name="the Science Education Alliance Phage Hunters Advancing Genomics and Evolutionary Science Program"/>
            <consortium name="the KwaZulu-Natal Research Institute for Tuberculosis and HIV Mycobacterial Genetics Course Students"/>
            <consortium name="the Phage Hunters Integrating Research and Education Program"/>
            <person name="Hatfull G.F."/>
        </authorList>
    </citation>
    <scope>NUCLEOTIDE SEQUENCE [LARGE SCALE GENOMIC DNA]</scope>
</reference>
<evidence type="ECO:0000313" key="2">
    <source>
        <dbReference type="Proteomes" id="UP000008391"/>
    </source>
</evidence>
<dbReference type="EMBL" id="JN201525">
    <property type="protein sequence ID" value="AEJ94059.1"/>
    <property type="molecule type" value="Genomic_DNA"/>
</dbReference>
<organism evidence="1 2">
    <name type="scientific">Mycobacterium phage Thibault</name>
    <dbReference type="NCBI Taxonomy" id="1052673"/>
    <lineage>
        <taxon>Viruses</taxon>
        <taxon>Duplodnaviria</taxon>
        <taxon>Heunggongvirae</taxon>
        <taxon>Uroviricota</taxon>
        <taxon>Caudoviricetes</taxon>
        <taxon>Omegavirus</taxon>
        <taxon>Omegavirus thibault</taxon>
    </lineage>
</organism>
<dbReference type="Proteomes" id="UP000008391">
    <property type="component" value="Segment"/>
</dbReference>
<name>G1FGK2_9CAUD</name>
<sequence>MKKKLKVTLYSSDNGIRSAIRTAFSGAGYDLLEITDASKAPRVDLNEEQQPGTIGRLQLPERVDAVVTKTGLNARVEGLAASLALKQSRNDVYCYVIPEALDALRAKLDRMGELVLVGGDQGR</sequence>
<dbReference type="KEGG" id="vg:18566071"/>
<protein>
    <submittedName>
        <fullName evidence="1">Uncharacterized protein</fullName>
    </submittedName>
</protein>
<accession>G1FGK2</accession>
<proteinExistence type="predicted"/>
<keyword evidence="2" id="KW-1185">Reference proteome</keyword>
<dbReference type="RefSeq" id="YP_009018148.1">
    <property type="nucleotide sequence ID" value="NC_023738.1"/>
</dbReference>
<evidence type="ECO:0000313" key="1">
    <source>
        <dbReference type="EMBL" id="AEJ94059.1"/>
    </source>
</evidence>
<dbReference type="GeneID" id="18566071"/>
<dbReference type="OrthoDB" id="16133at10239"/>